<feature type="compositionally biased region" description="Polar residues" evidence="1">
    <location>
        <begin position="1"/>
        <end position="12"/>
    </location>
</feature>
<feature type="region of interest" description="Disordered" evidence="1">
    <location>
        <begin position="401"/>
        <end position="426"/>
    </location>
</feature>
<dbReference type="InterPro" id="IPR038832">
    <property type="entry name" value="CDCA3"/>
</dbReference>
<feature type="compositionally biased region" description="Basic and acidic residues" evidence="1">
    <location>
        <begin position="416"/>
        <end position="426"/>
    </location>
</feature>
<dbReference type="STRING" id="7102.A0A2A4J2D1"/>
<dbReference type="EMBL" id="NWSH01003921">
    <property type="protein sequence ID" value="PCG65684.1"/>
    <property type="molecule type" value="Genomic_DNA"/>
</dbReference>
<name>A0A2A4J2D1_HELVI</name>
<evidence type="ECO:0000313" key="2">
    <source>
        <dbReference type="EMBL" id="PCG65684.1"/>
    </source>
</evidence>
<reference evidence="2" key="1">
    <citation type="submission" date="2017-09" db="EMBL/GenBank/DDBJ databases">
        <title>Contemporary evolution of a Lepidopteran species, Heliothis virescens, in response to modern agricultural practices.</title>
        <authorList>
            <person name="Fritz M.L."/>
            <person name="Deyonke A.M."/>
            <person name="Papanicolaou A."/>
            <person name="Micinski S."/>
            <person name="Westbrook J."/>
            <person name="Gould F."/>
        </authorList>
    </citation>
    <scope>NUCLEOTIDE SEQUENCE [LARGE SCALE GENOMIC DNA]</scope>
    <source>
        <strain evidence="2">HvINT-</strain>
        <tissue evidence="2">Whole body</tissue>
    </source>
</reference>
<gene>
    <name evidence="2" type="ORF">B5V51_8830</name>
</gene>
<comment type="caution">
    <text evidence="2">The sequence shown here is derived from an EMBL/GenBank/DDBJ whole genome shotgun (WGS) entry which is preliminary data.</text>
</comment>
<accession>A0A2A4J2D1</accession>
<feature type="region of interest" description="Disordered" evidence="1">
    <location>
        <begin position="1"/>
        <end position="55"/>
    </location>
</feature>
<dbReference type="AlphaFoldDB" id="A0A2A4J2D1"/>
<feature type="compositionally biased region" description="Polar residues" evidence="1">
    <location>
        <begin position="25"/>
        <end position="46"/>
    </location>
</feature>
<proteinExistence type="predicted"/>
<organism evidence="2">
    <name type="scientific">Heliothis virescens</name>
    <name type="common">Tobacco budworm moth</name>
    <dbReference type="NCBI Taxonomy" id="7102"/>
    <lineage>
        <taxon>Eukaryota</taxon>
        <taxon>Metazoa</taxon>
        <taxon>Ecdysozoa</taxon>
        <taxon>Arthropoda</taxon>
        <taxon>Hexapoda</taxon>
        <taxon>Insecta</taxon>
        <taxon>Pterygota</taxon>
        <taxon>Neoptera</taxon>
        <taxon>Endopterygota</taxon>
        <taxon>Lepidoptera</taxon>
        <taxon>Glossata</taxon>
        <taxon>Ditrysia</taxon>
        <taxon>Noctuoidea</taxon>
        <taxon>Noctuidae</taxon>
        <taxon>Heliothinae</taxon>
        <taxon>Heliothis</taxon>
    </lineage>
</organism>
<dbReference type="PANTHER" id="PTHR34756:SF1">
    <property type="entry name" value="CELL DIVISION CYCLE-ASSOCIATED PROTEIN 3"/>
    <property type="match status" value="1"/>
</dbReference>
<feature type="compositionally biased region" description="Polar residues" evidence="1">
    <location>
        <begin position="322"/>
        <end position="331"/>
    </location>
</feature>
<evidence type="ECO:0000256" key="1">
    <source>
        <dbReference type="SAM" id="MobiDB-lite"/>
    </source>
</evidence>
<dbReference type="PANTHER" id="PTHR34756">
    <property type="entry name" value="CELL DIVISION CYCLE-ASSOCIATED PROTEIN 3"/>
    <property type="match status" value="1"/>
</dbReference>
<protein>
    <submittedName>
        <fullName evidence="2">Uncharacterized protein</fullName>
    </submittedName>
</protein>
<sequence>MGTNTSKPNNEAPTVASLKNELDVDSNSDPRSPTPEITRTPLQNKASGKHNITKNADLRKTFENVNGEEKLIHNNPILSAVIKNHLQSYDPRSPTQDFERTPIIISTKTDGVANDKKLLRLQNENCASPVLKSDNDDSCDSCAEACEKSPDLVVSRNLCDGFLNITLDDTLKDPEEPLGSSTASCEAIENNMSKEDQHKKFLETNFEYLESDERFEDSEENINSIEDTDAINEDEHDGQVFQILNDDPRSPSIGIERTPIVVAKIEDSNVETMSDDTLIKVLQNTNVELRLTGNKPEPNADGLLIYEDEATKLSDTPKKSKSASNSGSRTPLSCMKNKADVGHTRSKSANTIYDPKNQKNALSKIPKRVSHIPRLKCLTKQSGLMPGGSSVSLKNMSKTAGIGGDCENTPPHSHRDRWDKDNSIVL</sequence>
<feature type="region of interest" description="Disordered" evidence="1">
    <location>
        <begin position="313"/>
        <end position="353"/>
    </location>
</feature>